<dbReference type="RefSeq" id="WP_179487581.1">
    <property type="nucleotide sequence ID" value="NZ_JACCBV010000001.1"/>
</dbReference>
<dbReference type="PANTHER" id="PTHR43685:SF12">
    <property type="entry name" value="GLYCOSYL TRANSFERASE FAMILY 2"/>
    <property type="match status" value="1"/>
</dbReference>
<keyword evidence="2" id="KW-0808">Transferase</keyword>
<organism evidence="2 3">
    <name type="scientific">Microbacterium immunditiarum</name>
    <dbReference type="NCBI Taxonomy" id="337480"/>
    <lineage>
        <taxon>Bacteria</taxon>
        <taxon>Bacillati</taxon>
        <taxon>Actinomycetota</taxon>
        <taxon>Actinomycetes</taxon>
        <taxon>Micrococcales</taxon>
        <taxon>Microbacteriaceae</taxon>
        <taxon>Microbacterium</taxon>
    </lineage>
</organism>
<evidence type="ECO:0000313" key="2">
    <source>
        <dbReference type="EMBL" id="NYE18727.1"/>
    </source>
</evidence>
<name>A0A7Y9KGQ6_9MICO</name>
<sequence length="312" mass="33132">MGDDGPVVSVVIAARDAAVTIGDQLDALARQSVDVPWEVVVCDNGSTDATAAVAESHASALPSLRVVDASAAHGAGGARNIGVEAARGSVVAFCDADDIVDDGWLAGIVAAMRDQDFVGCTWGMSRLNPEHAEGLTMGPTFRLETLPHLAFAGAGAMAVRRDVFLSAGGFDTSLPIGEDTDLSWRIQLAGTPLGEAPQAIVHIRERSELGATLRQWYRYGRAERQLRAKFAHVPAPVGAATPAGQETAGQAAELADSAKRKVRRLFRLRGWRDVAPFLQRQARRAGLRWGRIDRSVRPYDGPGSAHAERAKA</sequence>
<protein>
    <submittedName>
        <fullName evidence="2">Cellulose synthase/poly-beta-1,6-N-acetylglucosamine synthase-like glycosyltransferase</fullName>
    </submittedName>
</protein>
<proteinExistence type="predicted"/>
<reference evidence="2 3" key="1">
    <citation type="submission" date="2020-07" db="EMBL/GenBank/DDBJ databases">
        <title>Sequencing the genomes of 1000 actinobacteria strains.</title>
        <authorList>
            <person name="Klenk H.-P."/>
        </authorList>
    </citation>
    <scope>NUCLEOTIDE SEQUENCE [LARGE SCALE GENOMIC DNA]</scope>
    <source>
        <strain evidence="2 3">DSM 24662</strain>
    </source>
</reference>
<dbReference type="Proteomes" id="UP000576969">
    <property type="component" value="Unassembled WGS sequence"/>
</dbReference>
<evidence type="ECO:0000259" key="1">
    <source>
        <dbReference type="Pfam" id="PF00535"/>
    </source>
</evidence>
<dbReference type="InterPro" id="IPR001173">
    <property type="entry name" value="Glyco_trans_2-like"/>
</dbReference>
<dbReference type="Pfam" id="PF00535">
    <property type="entry name" value="Glycos_transf_2"/>
    <property type="match status" value="1"/>
</dbReference>
<dbReference type="InterPro" id="IPR050834">
    <property type="entry name" value="Glycosyltransf_2"/>
</dbReference>
<dbReference type="Gene3D" id="3.90.550.10">
    <property type="entry name" value="Spore Coat Polysaccharide Biosynthesis Protein SpsA, Chain A"/>
    <property type="match status" value="1"/>
</dbReference>
<dbReference type="SUPFAM" id="SSF53448">
    <property type="entry name" value="Nucleotide-diphospho-sugar transferases"/>
    <property type="match status" value="1"/>
</dbReference>
<dbReference type="InterPro" id="IPR029044">
    <property type="entry name" value="Nucleotide-diphossugar_trans"/>
</dbReference>
<dbReference type="GO" id="GO:0016740">
    <property type="term" value="F:transferase activity"/>
    <property type="evidence" value="ECO:0007669"/>
    <property type="project" value="UniProtKB-KW"/>
</dbReference>
<feature type="domain" description="Glycosyltransferase 2-like" evidence="1">
    <location>
        <begin position="9"/>
        <end position="162"/>
    </location>
</feature>
<dbReference type="AlphaFoldDB" id="A0A7Y9KGQ6"/>
<dbReference type="EMBL" id="JACCBV010000001">
    <property type="protein sequence ID" value="NYE18727.1"/>
    <property type="molecule type" value="Genomic_DNA"/>
</dbReference>
<evidence type="ECO:0000313" key="3">
    <source>
        <dbReference type="Proteomes" id="UP000576969"/>
    </source>
</evidence>
<comment type="caution">
    <text evidence="2">The sequence shown here is derived from an EMBL/GenBank/DDBJ whole genome shotgun (WGS) entry which is preliminary data.</text>
</comment>
<dbReference type="PANTHER" id="PTHR43685">
    <property type="entry name" value="GLYCOSYLTRANSFERASE"/>
    <property type="match status" value="1"/>
</dbReference>
<accession>A0A7Y9KGQ6</accession>
<gene>
    <name evidence="2" type="ORF">BJ991_000755</name>
</gene>
<keyword evidence="3" id="KW-1185">Reference proteome</keyword>